<evidence type="ECO:0000259" key="9">
    <source>
        <dbReference type="PROSITE" id="PS50004"/>
    </source>
</evidence>
<feature type="region of interest" description="Disordered" evidence="7">
    <location>
        <begin position="144"/>
        <end position="210"/>
    </location>
</feature>
<dbReference type="GO" id="GO:0016757">
    <property type="term" value="F:glycosyltransferase activity"/>
    <property type="evidence" value="ECO:0007669"/>
    <property type="project" value="UniProtKB-KW"/>
</dbReference>
<organism evidence="10 11">
    <name type="scientific">Zostera marina</name>
    <name type="common">Eelgrass</name>
    <dbReference type="NCBI Taxonomy" id="29655"/>
    <lineage>
        <taxon>Eukaryota</taxon>
        <taxon>Viridiplantae</taxon>
        <taxon>Streptophyta</taxon>
        <taxon>Embryophyta</taxon>
        <taxon>Tracheophyta</taxon>
        <taxon>Spermatophyta</taxon>
        <taxon>Magnoliopsida</taxon>
        <taxon>Liliopsida</taxon>
        <taxon>Zosteraceae</taxon>
        <taxon>Zostera</taxon>
    </lineage>
</organism>
<keyword evidence="4" id="KW-0677">Repeat</keyword>
<comment type="subcellular location">
    <subcellularLocation>
        <location evidence="1">Membrane</location>
        <topology evidence="1">Multi-pass membrane protein</topology>
    </subcellularLocation>
</comment>
<evidence type="ECO:0000256" key="7">
    <source>
        <dbReference type="SAM" id="MobiDB-lite"/>
    </source>
</evidence>
<dbReference type="SMART" id="SM00239">
    <property type="entry name" value="C2"/>
    <property type="match status" value="4"/>
</dbReference>
<dbReference type="InterPro" id="IPR013583">
    <property type="entry name" value="MCTP_C"/>
</dbReference>
<dbReference type="GO" id="GO:0016020">
    <property type="term" value="C:membrane"/>
    <property type="evidence" value="ECO:0007669"/>
    <property type="project" value="UniProtKB-SubCell"/>
</dbReference>
<feature type="compositionally biased region" description="Basic and acidic residues" evidence="7">
    <location>
        <begin position="175"/>
        <end position="204"/>
    </location>
</feature>
<dbReference type="EMBL" id="LFYR01000664">
    <property type="protein sequence ID" value="KMZ71707.1"/>
    <property type="molecule type" value="Genomic_DNA"/>
</dbReference>
<dbReference type="CDD" id="cd04022">
    <property type="entry name" value="C2A_MCTP_PRT_plant"/>
    <property type="match status" value="1"/>
</dbReference>
<keyword evidence="6 8" id="KW-0472">Membrane</keyword>
<evidence type="ECO:0000256" key="4">
    <source>
        <dbReference type="ARBA" id="ARBA00022737"/>
    </source>
</evidence>
<dbReference type="SUPFAM" id="SSF49562">
    <property type="entry name" value="C2 domain (Calcium/lipid-binding domain, CaLB)"/>
    <property type="match status" value="4"/>
</dbReference>
<comment type="similarity">
    <text evidence="2">Belongs to the MCTP family.</text>
</comment>
<dbReference type="InterPro" id="IPR035892">
    <property type="entry name" value="C2_domain_sf"/>
</dbReference>
<protein>
    <submittedName>
        <fullName evidence="10">C2 calcium/lipid-binding plant phosphoribosyltransferase familyprotein</fullName>
    </submittedName>
</protein>
<gene>
    <name evidence="10" type="ORF">ZOSMA_177G00350</name>
</gene>
<feature type="transmembrane region" description="Helical" evidence="8">
    <location>
        <begin position="926"/>
        <end position="955"/>
    </location>
</feature>
<reference evidence="11" key="1">
    <citation type="journal article" date="2016" name="Nature">
        <title>The genome of the seagrass Zostera marina reveals angiosperm adaptation to the sea.</title>
        <authorList>
            <person name="Olsen J.L."/>
            <person name="Rouze P."/>
            <person name="Verhelst B."/>
            <person name="Lin Y.-C."/>
            <person name="Bayer T."/>
            <person name="Collen J."/>
            <person name="Dattolo E."/>
            <person name="De Paoli E."/>
            <person name="Dittami S."/>
            <person name="Maumus F."/>
            <person name="Michel G."/>
            <person name="Kersting A."/>
            <person name="Lauritano C."/>
            <person name="Lohaus R."/>
            <person name="Toepel M."/>
            <person name="Tonon T."/>
            <person name="Vanneste K."/>
            <person name="Amirebrahimi M."/>
            <person name="Brakel J."/>
            <person name="Bostroem C."/>
            <person name="Chovatia M."/>
            <person name="Grimwood J."/>
            <person name="Jenkins J.W."/>
            <person name="Jueterbock A."/>
            <person name="Mraz A."/>
            <person name="Stam W.T."/>
            <person name="Tice H."/>
            <person name="Bornberg-Bauer E."/>
            <person name="Green P.J."/>
            <person name="Pearson G.A."/>
            <person name="Procaccini G."/>
            <person name="Duarte C.M."/>
            <person name="Schmutz J."/>
            <person name="Reusch T.B.H."/>
            <person name="Van de Peer Y."/>
        </authorList>
    </citation>
    <scope>NUCLEOTIDE SEQUENCE [LARGE SCALE GENOMIC DNA]</scope>
    <source>
        <strain evidence="11">cv. Finnish</strain>
    </source>
</reference>
<keyword evidence="10" id="KW-0328">Glycosyltransferase</keyword>
<proteinExistence type="inferred from homology"/>
<dbReference type="PANTHER" id="PTHR31425:SF43">
    <property type="entry name" value="MULTIPLE C2 DOMAIN AND TRANSMEMBRANE REGION PROTEIN 14"/>
    <property type="match status" value="1"/>
</dbReference>
<evidence type="ECO:0000256" key="3">
    <source>
        <dbReference type="ARBA" id="ARBA00022692"/>
    </source>
</evidence>
<dbReference type="InterPro" id="IPR047255">
    <property type="entry name" value="C2D_MCTP_PRT_plant"/>
</dbReference>
<keyword evidence="5 8" id="KW-1133">Transmembrane helix</keyword>
<evidence type="ECO:0000256" key="5">
    <source>
        <dbReference type="ARBA" id="ARBA00022989"/>
    </source>
</evidence>
<keyword evidence="3 8" id="KW-0812">Transmembrane</keyword>
<dbReference type="CDD" id="cd08379">
    <property type="entry name" value="C2D_MCTP_PRT_plant"/>
    <property type="match status" value="1"/>
</dbReference>
<dbReference type="Pfam" id="PF00168">
    <property type="entry name" value="C2"/>
    <property type="match status" value="4"/>
</dbReference>
<evidence type="ECO:0000256" key="6">
    <source>
        <dbReference type="ARBA" id="ARBA00023136"/>
    </source>
</evidence>
<dbReference type="PANTHER" id="PTHR31425">
    <property type="entry name" value="PHOSPHORIBOSYLANTHRANILATE TRANSFERASE ISOFORM 1"/>
    <property type="match status" value="1"/>
</dbReference>
<dbReference type="AlphaFoldDB" id="A0A0K9PTZ7"/>
<evidence type="ECO:0000256" key="2">
    <source>
        <dbReference type="ARBA" id="ARBA00007923"/>
    </source>
</evidence>
<dbReference type="Gene3D" id="2.60.40.150">
    <property type="entry name" value="C2 domain"/>
    <property type="match status" value="4"/>
</dbReference>
<feature type="domain" description="C2" evidence="9">
    <location>
        <begin position="1"/>
        <end position="111"/>
    </location>
</feature>
<dbReference type="Proteomes" id="UP000036987">
    <property type="component" value="Unassembled WGS sequence"/>
</dbReference>
<feature type="domain" description="C2" evidence="9">
    <location>
        <begin position="556"/>
        <end position="680"/>
    </location>
</feature>
<accession>A0A0K9PTZ7</accession>
<keyword evidence="11" id="KW-1185">Reference proteome</keyword>
<keyword evidence="10" id="KW-0808">Transferase</keyword>
<dbReference type="PROSITE" id="PS50004">
    <property type="entry name" value="C2"/>
    <property type="match status" value="2"/>
</dbReference>
<evidence type="ECO:0000313" key="10">
    <source>
        <dbReference type="EMBL" id="KMZ71707.1"/>
    </source>
</evidence>
<name>A0A0K9PTZ7_ZOSMR</name>
<dbReference type="InterPro" id="IPR047259">
    <property type="entry name" value="QUIRKY-like"/>
</dbReference>
<dbReference type="STRING" id="29655.A0A0K9PTZ7"/>
<feature type="transmembrane region" description="Helical" evidence="8">
    <location>
        <begin position="810"/>
        <end position="838"/>
    </location>
</feature>
<dbReference type="FunFam" id="2.60.40.150:FF:000090">
    <property type="entry name" value="C2 domain-containing protein"/>
    <property type="match status" value="1"/>
</dbReference>
<sequence length="983" mass="110090">MATGGNRKLIVEICSARNLMPKDGQGTASAYVIVDFDGQRRRTTTKLRDLNPQWNEKLEFLVNDPESMAAETVEVTVYNDKKMGKRTTFLGKVKISGGTLVKGGSGGEEIVLVYYPLEKRSVFSQIKGEIGLKVWYEDEISPKPVEKEEKNGEIGKEEEEKKKDEAPPPAPAAEAEEKPKVEESKKEEKPPEKEGEKTPEKKTAGQETALALSSPAKVSSYIARSGDLSIKPQWGNRTGNSHDLVERIPYLFVRVVKAKKSDSDRSVFSKVSIGTHSVRTRVVQNGCDWDQVFAFHKASLNSTALDITVWIEKKVIVKKKEEGEATETEVVEVADSCLGVVSFDLQEIPKRSPPDSPLAPQWYTLDGNKNDGSEDVMLATWVGMQIDEAFQEAWHSDSGGYNAHTRSKAYLSPKLWYLRATIIQTQDLRFPSGTIGVSARELTVKAQLGPQIFKTVKPSSVAITNGGTTWNEDLVFIAAEPFDPFLLITVEDSGKPVGHAKVHVSAIHRRTDEKSEPPSRWFNLAADTINRPYAGRIHVRICLEGGYHVLDEAAHVTSDVQAASKQLSRPPIGTLDVAIRGAVNLLPMKQTASDGSAGGSTDAYTVLKYGSKWARTRTIVDQFNPRWNEQYAWDVFDPCTVLTVGVFDNGRHIGKQDTRIGKVRIRLSTLHANQSYMNSYPLTLIHPTGAKKMGEIELAIRFQCPSWINLIQSYFSPLLPKMHYIRPLGPAQQDLLRHTAMRIVSTRLARSEPPLGPEVVQHMLDTDAHSWSMRRSKANWYRVVSCLSFALGMVKWVNSVRTWRQPATTILVHMLLAVVVFCPNLVIPTVFMYIFIILTWRFRLRPKGPAISMDPRLSCVDLVGNDELDEEFDTYPSSRNPEEVKSRYDRLRSLAGRAQTLLGDIAAQGERVEALMGWRDPRATGIFVVFCLIASLVFYLVPLPVMLLILGMYYLRHPRFRGDMPTPPVNFFRRLPSLSDRIL</sequence>
<comment type="caution">
    <text evidence="10">The sequence shown here is derived from an EMBL/GenBank/DDBJ whole genome shotgun (WGS) entry which is preliminary data.</text>
</comment>
<evidence type="ECO:0000313" key="11">
    <source>
        <dbReference type="Proteomes" id="UP000036987"/>
    </source>
</evidence>
<feature type="compositionally biased region" description="Basic and acidic residues" evidence="7">
    <location>
        <begin position="144"/>
        <end position="166"/>
    </location>
</feature>
<dbReference type="Pfam" id="PF08372">
    <property type="entry name" value="PRT_C"/>
    <property type="match status" value="1"/>
</dbReference>
<dbReference type="InterPro" id="IPR000008">
    <property type="entry name" value="C2_dom"/>
</dbReference>
<dbReference type="OrthoDB" id="67700at2759"/>
<dbReference type="OMA" id="IRTWAHP"/>
<evidence type="ECO:0000256" key="1">
    <source>
        <dbReference type="ARBA" id="ARBA00004141"/>
    </source>
</evidence>
<evidence type="ECO:0000256" key="8">
    <source>
        <dbReference type="SAM" id="Phobius"/>
    </source>
</evidence>